<comment type="subcellular location">
    <subcellularLocation>
        <location evidence="1">Nucleus</location>
    </subcellularLocation>
</comment>
<evidence type="ECO:0000256" key="3">
    <source>
        <dbReference type="ARBA" id="ARBA00023242"/>
    </source>
</evidence>
<organism evidence="6 7">
    <name type="scientific">Fusarium solani</name>
    <name type="common">Filamentous fungus</name>
    <dbReference type="NCBI Taxonomy" id="169388"/>
    <lineage>
        <taxon>Eukaryota</taxon>
        <taxon>Fungi</taxon>
        <taxon>Dikarya</taxon>
        <taxon>Ascomycota</taxon>
        <taxon>Pezizomycotina</taxon>
        <taxon>Sordariomycetes</taxon>
        <taxon>Hypocreomycetidae</taxon>
        <taxon>Hypocreales</taxon>
        <taxon>Nectriaceae</taxon>
        <taxon>Fusarium</taxon>
        <taxon>Fusarium solani species complex</taxon>
    </lineage>
</organism>
<dbReference type="CDD" id="cd00067">
    <property type="entry name" value="GAL4"/>
    <property type="match status" value="1"/>
</dbReference>
<dbReference type="InterPro" id="IPR007219">
    <property type="entry name" value="XnlR_reg_dom"/>
</dbReference>
<keyword evidence="2" id="KW-0479">Metal-binding</keyword>
<sequence>MSFHVFKTERLGPNPKPPAERGRRRRTKSCTSCRQLKVSCDRKKPCSRCVWSRRATECTYCEFPHKPTSSQPRNSPISTCQAEQSWPEFDVQRKPSQHNDSLEANTKALPERLPIPESVDICVPWYTPKSALRGGTHWDSMLHQFKDSLPNNEEASILLNEYVAHSATMQGREDHICPPNFPFTFLESGSTLLRSDIISRLPSRQMCDSLIERYLRTIEVTHCFFYVPAFKEELDSFWNNPHTASYEWLAQLFLIFALGYAATSPEEQVSFPTKSRGNTLRQSFLGTAEACLAKTPFMFRADIILIRVFCLIIVAKLTGDYSCSVIDSCGTLADMAIRGCMELGLNKNNGNSGTGSRLEERIRTRLWTAAVFLKVQQSANSGTPLLLRQGDFEISMIESFDVEQPSRSSYRHEDSICHFFIARSLATAIDVVSAANSNGERVASCTMIFHEREISRLLHKVQQVRGPNVDERFGWQRLQKPMLEIWLRRILFIIHKSSMRLSLAVAGLESPCEKKLLGSALAILVYQRQMLEAVECPAMVILTGLFKQDFFIAAVGACAYLKDTERQEGDDSQEDWHVGHSAASTRDTIRDALYWCKELWARDIHRSTCNFWAHLILQRLLDRL</sequence>
<accession>A0A9P9GK77</accession>
<feature type="region of interest" description="Disordered" evidence="4">
    <location>
        <begin position="1"/>
        <end position="26"/>
    </location>
</feature>
<keyword evidence="7" id="KW-1185">Reference proteome</keyword>
<dbReference type="GO" id="GO:0008270">
    <property type="term" value="F:zinc ion binding"/>
    <property type="evidence" value="ECO:0007669"/>
    <property type="project" value="InterPro"/>
</dbReference>
<evidence type="ECO:0000256" key="1">
    <source>
        <dbReference type="ARBA" id="ARBA00004123"/>
    </source>
</evidence>
<dbReference type="Pfam" id="PF04082">
    <property type="entry name" value="Fungal_trans"/>
    <property type="match status" value="1"/>
</dbReference>
<dbReference type="GO" id="GO:0006351">
    <property type="term" value="P:DNA-templated transcription"/>
    <property type="evidence" value="ECO:0007669"/>
    <property type="project" value="InterPro"/>
</dbReference>
<evidence type="ECO:0000256" key="4">
    <source>
        <dbReference type="SAM" id="MobiDB-lite"/>
    </source>
</evidence>
<keyword evidence="3" id="KW-0539">Nucleus</keyword>
<evidence type="ECO:0000256" key="2">
    <source>
        <dbReference type="ARBA" id="ARBA00022723"/>
    </source>
</evidence>
<dbReference type="Pfam" id="PF00172">
    <property type="entry name" value="Zn_clus"/>
    <property type="match status" value="1"/>
</dbReference>
<dbReference type="Proteomes" id="UP000736672">
    <property type="component" value="Unassembled WGS sequence"/>
</dbReference>
<evidence type="ECO:0000259" key="5">
    <source>
        <dbReference type="PROSITE" id="PS50048"/>
    </source>
</evidence>
<gene>
    <name evidence="6" type="ORF">B0J15DRAFT_529104</name>
</gene>
<dbReference type="EMBL" id="JAGTJS010000021">
    <property type="protein sequence ID" value="KAH7239559.1"/>
    <property type="molecule type" value="Genomic_DNA"/>
</dbReference>
<dbReference type="PANTHER" id="PTHR31001">
    <property type="entry name" value="UNCHARACTERIZED TRANSCRIPTIONAL REGULATORY PROTEIN"/>
    <property type="match status" value="1"/>
</dbReference>
<dbReference type="GO" id="GO:0000981">
    <property type="term" value="F:DNA-binding transcription factor activity, RNA polymerase II-specific"/>
    <property type="evidence" value="ECO:0007669"/>
    <property type="project" value="InterPro"/>
</dbReference>
<dbReference type="AlphaFoldDB" id="A0A9P9GK77"/>
<dbReference type="GO" id="GO:0003677">
    <property type="term" value="F:DNA binding"/>
    <property type="evidence" value="ECO:0007669"/>
    <property type="project" value="InterPro"/>
</dbReference>
<dbReference type="OrthoDB" id="4236860at2759"/>
<dbReference type="GO" id="GO:0005634">
    <property type="term" value="C:nucleus"/>
    <property type="evidence" value="ECO:0007669"/>
    <property type="project" value="UniProtKB-SubCell"/>
</dbReference>
<dbReference type="PROSITE" id="PS00463">
    <property type="entry name" value="ZN2_CY6_FUNGAL_1"/>
    <property type="match status" value="1"/>
</dbReference>
<dbReference type="InterPro" id="IPR036864">
    <property type="entry name" value="Zn2-C6_fun-type_DNA-bd_sf"/>
</dbReference>
<dbReference type="PROSITE" id="PS50048">
    <property type="entry name" value="ZN2_CY6_FUNGAL_2"/>
    <property type="match status" value="1"/>
</dbReference>
<dbReference type="InterPro" id="IPR050613">
    <property type="entry name" value="Sec_Metabolite_Reg"/>
</dbReference>
<protein>
    <recommendedName>
        <fullName evidence="5">Zn(2)-C6 fungal-type domain-containing protein</fullName>
    </recommendedName>
</protein>
<dbReference type="SMART" id="SM00906">
    <property type="entry name" value="Fungal_trans"/>
    <property type="match status" value="1"/>
</dbReference>
<dbReference type="CDD" id="cd12148">
    <property type="entry name" value="fungal_TF_MHR"/>
    <property type="match status" value="1"/>
</dbReference>
<dbReference type="InterPro" id="IPR001138">
    <property type="entry name" value="Zn2Cys6_DnaBD"/>
</dbReference>
<dbReference type="PANTHER" id="PTHR31001:SF58">
    <property type="entry name" value="ZN(II)2CYS6 TRANSCRIPTION FACTOR (EUROFUNG)"/>
    <property type="match status" value="1"/>
</dbReference>
<proteinExistence type="predicted"/>
<name>A0A9P9GK77_FUSSL</name>
<evidence type="ECO:0000313" key="7">
    <source>
        <dbReference type="Proteomes" id="UP000736672"/>
    </source>
</evidence>
<reference evidence="6" key="1">
    <citation type="journal article" date="2021" name="Nat. Commun.">
        <title>Genetic determinants of endophytism in the Arabidopsis root mycobiome.</title>
        <authorList>
            <person name="Mesny F."/>
            <person name="Miyauchi S."/>
            <person name="Thiergart T."/>
            <person name="Pickel B."/>
            <person name="Atanasova L."/>
            <person name="Karlsson M."/>
            <person name="Huettel B."/>
            <person name="Barry K.W."/>
            <person name="Haridas S."/>
            <person name="Chen C."/>
            <person name="Bauer D."/>
            <person name="Andreopoulos W."/>
            <person name="Pangilinan J."/>
            <person name="LaButti K."/>
            <person name="Riley R."/>
            <person name="Lipzen A."/>
            <person name="Clum A."/>
            <person name="Drula E."/>
            <person name="Henrissat B."/>
            <person name="Kohler A."/>
            <person name="Grigoriev I.V."/>
            <person name="Martin F.M."/>
            <person name="Hacquard S."/>
        </authorList>
    </citation>
    <scope>NUCLEOTIDE SEQUENCE</scope>
    <source>
        <strain evidence="6">FSSC 5 MPI-SDFR-AT-0091</strain>
    </source>
</reference>
<feature type="domain" description="Zn(2)-C6 fungal-type" evidence="5">
    <location>
        <begin position="29"/>
        <end position="60"/>
    </location>
</feature>
<dbReference type="SMART" id="SM00066">
    <property type="entry name" value="GAL4"/>
    <property type="match status" value="1"/>
</dbReference>
<feature type="compositionally biased region" description="Basic and acidic residues" evidence="4">
    <location>
        <begin position="1"/>
        <end position="10"/>
    </location>
</feature>
<dbReference type="SUPFAM" id="SSF57701">
    <property type="entry name" value="Zn2/Cys6 DNA-binding domain"/>
    <property type="match status" value="1"/>
</dbReference>
<comment type="caution">
    <text evidence="6">The sequence shown here is derived from an EMBL/GenBank/DDBJ whole genome shotgun (WGS) entry which is preliminary data.</text>
</comment>
<evidence type="ECO:0000313" key="6">
    <source>
        <dbReference type="EMBL" id="KAH7239559.1"/>
    </source>
</evidence>
<dbReference type="Gene3D" id="4.10.240.10">
    <property type="entry name" value="Zn(2)-C6 fungal-type DNA-binding domain"/>
    <property type="match status" value="1"/>
</dbReference>